<protein>
    <recommendedName>
        <fullName evidence="1">SPX domain-containing protein</fullName>
    </recommendedName>
</protein>
<organism evidence="2">
    <name type="scientific">Pseudogymnoascus destructans</name>
    <dbReference type="NCBI Taxonomy" id="655981"/>
    <lineage>
        <taxon>Eukaryota</taxon>
        <taxon>Fungi</taxon>
        <taxon>Dikarya</taxon>
        <taxon>Ascomycota</taxon>
        <taxon>Pezizomycotina</taxon>
        <taxon>Leotiomycetes</taxon>
        <taxon>Thelebolales</taxon>
        <taxon>Thelebolaceae</taxon>
        <taxon>Pseudogymnoascus</taxon>
    </lineage>
</organism>
<proteinExistence type="predicted"/>
<evidence type="ECO:0000313" key="2">
    <source>
        <dbReference type="EMBL" id="OAF57515.1"/>
    </source>
</evidence>
<gene>
    <name evidence="2" type="ORF">VC83_04550</name>
</gene>
<evidence type="ECO:0000259" key="1">
    <source>
        <dbReference type="PROSITE" id="PS51382"/>
    </source>
</evidence>
<dbReference type="InterPro" id="IPR004331">
    <property type="entry name" value="SPX_dom"/>
</dbReference>
<name>A0A177A5K8_9PEZI</name>
<dbReference type="OrthoDB" id="5588846at2759"/>
<feature type="domain" description="SPX" evidence="1">
    <location>
        <begin position="1"/>
        <end position="149"/>
    </location>
</feature>
<dbReference type="RefSeq" id="XP_024322804.1">
    <property type="nucleotide sequence ID" value="XM_024468180.1"/>
</dbReference>
<dbReference type="AlphaFoldDB" id="A0A177A5K8"/>
<dbReference type="Proteomes" id="UP000077154">
    <property type="component" value="Unassembled WGS sequence"/>
</dbReference>
<dbReference type="EMBL" id="KV441400">
    <property type="protein sequence ID" value="OAF57515.1"/>
    <property type="molecule type" value="Genomic_DNA"/>
</dbReference>
<dbReference type="Pfam" id="PF03105">
    <property type="entry name" value="SPX"/>
    <property type="match status" value="1"/>
</dbReference>
<dbReference type="GeneID" id="36287621"/>
<reference evidence="2" key="1">
    <citation type="submission" date="2016-03" db="EMBL/GenBank/DDBJ databases">
        <title>Updated assembly of Pseudogymnoascus destructans, the fungus causing white-nose syndrome of bats.</title>
        <authorList>
            <person name="Palmer J.M."/>
            <person name="Drees K.P."/>
            <person name="Foster J.T."/>
            <person name="Lindner D.L."/>
        </authorList>
    </citation>
    <scope>NUCLEOTIDE SEQUENCE [LARGE SCALE GENOMIC DNA]</scope>
    <source>
        <strain evidence="2">20631-21</strain>
    </source>
</reference>
<accession>A0A177A5K8</accession>
<dbReference type="PROSITE" id="PS51382">
    <property type="entry name" value="SPX"/>
    <property type="match status" value="1"/>
</dbReference>
<sequence>MKFSQNFHLFQVPEWESFYINYDLLKRLLNATAKKDLLKIPRNFTELYACLGSNIDLLNTFRSRKYEFLHRKEAELRKRYGIELYLSTIPALDEVDDHELQVLYEAFTELRQELTKLRWYDRVNQDAIHRIYAKLEKFGKTIGPSHYDHKSTWIGLQLGWETQSLKDVERLNNLVSDISRAQSTVQSGSSLRSLCLKNVCDSHALAYPSTEYHAIETMNPLSWPDCWIERTW</sequence>